<evidence type="ECO:0000313" key="2">
    <source>
        <dbReference type="Proteomes" id="UP000287239"/>
    </source>
</evidence>
<dbReference type="AlphaFoldDB" id="A0A429ZSQ9"/>
<dbReference type="Proteomes" id="UP000287239">
    <property type="component" value="Unassembled WGS sequence"/>
</dbReference>
<name>A0A429ZSQ9_9ENTE</name>
<comment type="caution">
    <text evidence="1">The sequence shown here is derived from an EMBL/GenBank/DDBJ whole genome shotgun (WGS) entry which is preliminary data.</text>
</comment>
<keyword evidence="2" id="KW-1185">Reference proteome</keyword>
<organism evidence="1 2">
    <name type="scientific">Vagococcus salmoninarum</name>
    <dbReference type="NCBI Taxonomy" id="2739"/>
    <lineage>
        <taxon>Bacteria</taxon>
        <taxon>Bacillati</taxon>
        <taxon>Bacillota</taxon>
        <taxon>Bacilli</taxon>
        <taxon>Lactobacillales</taxon>
        <taxon>Enterococcaceae</taxon>
        <taxon>Vagococcus</taxon>
    </lineage>
</organism>
<dbReference type="RefSeq" id="WP_126778979.1">
    <property type="nucleotide sequence ID" value="NZ_CAUQJP010000020.1"/>
</dbReference>
<dbReference type="GeneID" id="98567832"/>
<protein>
    <recommendedName>
        <fullName evidence="3">Resolvase/invertase-type recombinase catalytic domain-containing protein</fullName>
    </recommendedName>
</protein>
<dbReference type="GO" id="GO:0000150">
    <property type="term" value="F:DNA strand exchange activity"/>
    <property type="evidence" value="ECO:0007669"/>
    <property type="project" value="InterPro"/>
</dbReference>
<gene>
    <name evidence="1" type="ORF">CBF35_05570</name>
</gene>
<evidence type="ECO:0008006" key="3">
    <source>
        <dbReference type="Google" id="ProtNLM"/>
    </source>
</evidence>
<proteinExistence type="predicted"/>
<dbReference type="EMBL" id="NGJU01000006">
    <property type="protein sequence ID" value="RST96701.1"/>
    <property type="molecule type" value="Genomic_DNA"/>
</dbReference>
<accession>A0A429ZSQ9</accession>
<sequence>MKIGFTVFEEHIAKLKESCDRVCYVKIRNQTSQTFLAFVLENKEHQLVIKTLEDVGLQLVQMIPALEVLKKQRKDIFFLEQGLTNQLPNAVYNELLFEYAQSEKKIMSQRTIHGINDAKKKGIKHGRPRINEEIIKKIQSLSRKQNWSYREIAIICDVSLASVHKYVNE</sequence>
<dbReference type="SUPFAM" id="SSF53041">
    <property type="entry name" value="Resolvase-like"/>
    <property type="match status" value="1"/>
</dbReference>
<dbReference type="GO" id="GO:0003677">
    <property type="term" value="F:DNA binding"/>
    <property type="evidence" value="ECO:0007669"/>
    <property type="project" value="InterPro"/>
</dbReference>
<reference evidence="1 2" key="1">
    <citation type="submission" date="2017-05" db="EMBL/GenBank/DDBJ databases">
        <title>Vagococcus spp. assemblies.</title>
        <authorList>
            <person name="Gulvik C.A."/>
        </authorList>
    </citation>
    <scope>NUCLEOTIDE SEQUENCE [LARGE SCALE GENOMIC DNA]</scope>
    <source>
        <strain evidence="1 2">NCFB 2777</strain>
    </source>
</reference>
<evidence type="ECO:0000313" key="1">
    <source>
        <dbReference type="EMBL" id="RST96701.1"/>
    </source>
</evidence>
<dbReference type="OrthoDB" id="9797501at2"/>
<dbReference type="InterPro" id="IPR036162">
    <property type="entry name" value="Resolvase-like_N_sf"/>
</dbReference>